<gene>
    <name evidence="2" type="ORF">EV386_2568</name>
</gene>
<comment type="caution">
    <text evidence="2">The sequence shown here is derived from an EMBL/GenBank/DDBJ whole genome shotgun (WGS) entry which is preliminary data.</text>
</comment>
<accession>A0A4Q7M5C8</accession>
<dbReference type="AlphaFoldDB" id="A0A4Q7M5C8"/>
<dbReference type="EMBL" id="SGWX01000001">
    <property type="protein sequence ID" value="RZS62243.1"/>
    <property type="molecule type" value="Genomic_DNA"/>
</dbReference>
<feature type="region of interest" description="Disordered" evidence="1">
    <location>
        <begin position="118"/>
        <end position="143"/>
    </location>
</feature>
<evidence type="ECO:0000313" key="2">
    <source>
        <dbReference type="EMBL" id="RZS62243.1"/>
    </source>
</evidence>
<name>A0A4Q7M5C8_9MICO</name>
<dbReference type="RefSeq" id="WP_130415543.1">
    <property type="nucleotide sequence ID" value="NZ_SGWX01000001.1"/>
</dbReference>
<evidence type="ECO:0000256" key="1">
    <source>
        <dbReference type="SAM" id="MobiDB-lite"/>
    </source>
</evidence>
<proteinExistence type="predicted"/>
<organism evidence="2 3">
    <name type="scientific">Xylanimonas ulmi</name>
    <dbReference type="NCBI Taxonomy" id="228973"/>
    <lineage>
        <taxon>Bacteria</taxon>
        <taxon>Bacillati</taxon>
        <taxon>Actinomycetota</taxon>
        <taxon>Actinomycetes</taxon>
        <taxon>Micrococcales</taxon>
        <taxon>Promicromonosporaceae</taxon>
        <taxon>Xylanimonas</taxon>
    </lineage>
</organism>
<keyword evidence="3" id="KW-1185">Reference proteome</keyword>
<protein>
    <submittedName>
        <fullName evidence="2">Uncharacterized protein</fullName>
    </submittedName>
</protein>
<sequence length="221" mass="23886">MTVHPHTPTTASVTNARPVVVLRALGDVVEVDLDARRATQAFHPALARVARVLATLDPAWSDDTPPTWRHPDEHGDRIDPRVPGTRRCRHRLHLNATHAATARDTLEQAGYAVDIPSPLGSLATEPRDPEEPHVTPGAAPGEVDPFARCDAPMPARYHDEAGRCCGQRAYVVTAHRVTAPHAGADDAGTLAWCAHHYREIAAPTAPYVVADSRHLLTPTTP</sequence>
<evidence type="ECO:0000313" key="3">
    <source>
        <dbReference type="Proteomes" id="UP000293852"/>
    </source>
</evidence>
<reference evidence="2 3" key="1">
    <citation type="submission" date="2019-02" db="EMBL/GenBank/DDBJ databases">
        <title>Sequencing the genomes of 1000 actinobacteria strains.</title>
        <authorList>
            <person name="Klenk H.-P."/>
        </authorList>
    </citation>
    <scope>NUCLEOTIDE SEQUENCE [LARGE SCALE GENOMIC DNA]</scope>
    <source>
        <strain evidence="2 3">DSM 16932</strain>
    </source>
</reference>
<dbReference type="Proteomes" id="UP000293852">
    <property type="component" value="Unassembled WGS sequence"/>
</dbReference>
<feature type="region of interest" description="Disordered" evidence="1">
    <location>
        <begin position="62"/>
        <end position="84"/>
    </location>
</feature>
<feature type="compositionally biased region" description="Basic and acidic residues" evidence="1">
    <location>
        <begin position="69"/>
        <end position="80"/>
    </location>
</feature>